<feature type="region of interest" description="Disordered" evidence="1">
    <location>
        <begin position="378"/>
        <end position="480"/>
    </location>
</feature>
<dbReference type="RefSeq" id="XP_044307827.1">
    <property type="nucleotide sequence ID" value="XM_044451892.1"/>
</dbReference>
<feature type="compositionally biased region" description="Polar residues" evidence="1">
    <location>
        <begin position="786"/>
        <end position="795"/>
    </location>
</feature>
<feature type="region of interest" description="Disordered" evidence="1">
    <location>
        <begin position="543"/>
        <end position="566"/>
    </location>
</feature>
<protein>
    <submittedName>
        <fullName evidence="3">Ataxin 7</fullName>
    </submittedName>
</protein>
<feature type="domain" description="SCA7" evidence="2">
    <location>
        <begin position="311"/>
        <end position="378"/>
    </location>
</feature>
<dbReference type="RefSeq" id="XP_044307826.1">
    <property type="nucleotide sequence ID" value="XM_044451891.1"/>
</dbReference>
<feature type="region of interest" description="Disordered" evidence="1">
    <location>
        <begin position="1"/>
        <end position="55"/>
    </location>
</feature>
<dbReference type="Gene3D" id="6.10.140.670">
    <property type="match status" value="1"/>
</dbReference>
<dbReference type="PANTHER" id="PTHR15117:SF2">
    <property type="entry name" value="ATAXIN-7"/>
    <property type="match status" value="1"/>
</dbReference>
<dbReference type="KEGG" id="vko:123034502"/>
<feature type="compositionally biased region" description="Low complexity" evidence="1">
    <location>
        <begin position="172"/>
        <end position="200"/>
    </location>
</feature>
<dbReference type="Pfam" id="PF08313">
    <property type="entry name" value="SCA7"/>
    <property type="match status" value="1"/>
</dbReference>
<evidence type="ECO:0000313" key="4">
    <source>
        <dbReference type="Proteomes" id="UP000694545"/>
    </source>
</evidence>
<dbReference type="InterPro" id="IPR013243">
    <property type="entry name" value="SCA7_dom"/>
</dbReference>
<feature type="compositionally biased region" description="Polar residues" evidence="1">
    <location>
        <begin position="395"/>
        <end position="407"/>
    </location>
</feature>
<feature type="region of interest" description="Disordered" evidence="1">
    <location>
        <begin position="172"/>
        <end position="227"/>
    </location>
</feature>
<dbReference type="GeneID" id="123034502"/>
<feature type="compositionally biased region" description="Polar residues" evidence="1">
    <location>
        <begin position="439"/>
        <end position="450"/>
    </location>
</feature>
<reference evidence="3" key="2">
    <citation type="submission" date="2025-09" db="UniProtKB">
        <authorList>
            <consortium name="Ensembl"/>
        </authorList>
    </citation>
    <scope>IDENTIFICATION</scope>
</reference>
<feature type="compositionally biased region" description="Low complexity" evidence="1">
    <location>
        <begin position="659"/>
        <end position="678"/>
    </location>
</feature>
<dbReference type="OMA" id="NNVHTKH"/>
<evidence type="ECO:0000256" key="1">
    <source>
        <dbReference type="SAM" id="MobiDB-lite"/>
    </source>
</evidence>
<feature type="compositionally biased region" description="Low complexity" evidence="1">
    <location>
        <begin position="809"/>
        <end position="827"/>
    </location>
</feature>
<feature type="compositionally biased region" description="Low complexity" evidence="1">
    <location>
        <begin position="624"/>
        <end position="645"/>
    </location>
</feature>
<feature type="compositionally biased region" description="Pro residues" evidence="1">
    <location>
        <begin position="419"/>
        <end position="430"/>
    </location>
</feature>
<dbReference type="InterPro" id="IPR052237">
    <property type="entry name" value="Ataxin-7-like_regulator"/>
</dbReference>
<dbReference type="AlphaFoldDB" id="A0A8D2Q563"/>
<feature type="compositionally biased region" description="Low complexity" evidence="1">
    <location>
        <begin position="41"/>
        <end position="53"/>
    </location>
</feature>
<reference evidence="3" key="1">
    <citation type="submission" date="2025-08" db="UniProtKB">
        <authorList>
            <consortium name="Ensembl"/>
        </authorList>
    </citation>
    <scope>IDENTIFICATION</scope>
</reference>
<feature type="region of interest" description="Disordered" evidence="1">
    <location>
        <begin position="614"/>
        <end position="696"/>
    </location>
</feature>
<dbReference type="PROSITE" id="PS51505">
    <property type="entry name" value="SCA7"/>
    <property type="match status" value="1"/>
</dbReference>
<keyword evidence="4" id="KW-1185">Reference proteome</keyword>
<dbReference type="RefSeq" id="XP_044307828.1">
    <property type="nucleotide sequence ID" value="XM_044451893.1"/>
</dbReference>
<dbReference type="Ensembl" id="ENSVKKT00000020873.1">
    <property type="protein sequence ID" value="ENSVKKP00000020368.1"/>
    <property type="gene ID" value="ENSVKKG00000013722.1"/>
</dbReference>
<sequence length="861" mass="92044">MSARAVADVRGEQRRAAAAAASRQQRRPRHGGGGESGLGPATTTPATSAAMATVGERRSLPSPEAMLGQPWSHWVDAAKLHGNDGAALEESFKEYGKNREAMRLCREDMPIFGLCPAHDDFYLVMCNHCNQVVKPQAFQSHYERRHSSSSKPPLTPPSSSVFSLFSSLSSKNKGSSGGASSRSSSGGGTSASSSSSSKLLKSPKDKLPISGNNRPMHLVHSKGPHDKIMTPSVKVEKIHPKIDGTLLKPAVGPTCSTTVSSSIKIGLNPSIPKPPLPSPGQILNGKGLLSVPPYLDKKQEESTNNRKFLHKRLSEREFDPDIYCGVIDIETKKPCTRSLTCKTHSLTQRRAVQGRRKRFDLLLAEHKSKTREKELLRHLDHHQQMPPLREPHPSPSRTSQELHQNSHGVIPTESKPLVPNKPKPHTPSLPRPSGCPAQHSGNAPSESPSVHESPLGPLPATEPASRLSSDEGECDEKEEPVEKLDCLYSDHHPQPAAFCTFGSRQIGRGYYVFDKRWNHIRCALNVMVDKHLNSQMWKKIPPATSNTASVRAPHRTNSTPVSQYGTSTTSFLLPTTAMSSPVLVSPSCLSLSSKSVPSHGTTLNANPASFGAAEPACSMQSRQVSTSPSTPPVLSSVPSPLSGKPQKLKSSKSFKPKESSASSTNCNSTSSNSSSGSSGKKRKNSSALPAPSSHSTESFRKNCVVNCGNSGASYHSPMTSSSHSVGLNCVTSKANSVSLKHDQSGRGPPAGSPAESIKRMSVMVNSGDSTLSLGPFIHQSSELTVNSHSGFSHSHPSLDKFIGKKRKSSPGSSSINSSSSKANKVAKLPPVNNIHTKHTGAIPGTQGLMNNSILHQPKARP</sequence>
<gene>
    <name evidence="3" type="primary">ATXN7</name>
</gene>
<dbReference type="Proteomes" id="UP000694545">
    <property type="component" value="Unplaced"/>
</dbReference>
<proteinExistence type="predicted"/>
<feature type="compositionally biased region" description="Acidic residues" evidence="1">
    <location>
        <begin position="470"/>
        <end position="479"/>
    </location>
</feature>
<dbReference type="CTD" id="6314"/>
<dbReference type="OrthoDB" id="21678at2759"/>
<dbReference type="PANTHER" id="PTHR15117">
    <property type="entry name" value="ATAXIN 7 RELATED"/>
    <property type="match status" value="1"/>
</dbReference>
<name>A0A8D2Q563_VARKO</name>
<feature type="region of interest" description="Disordered" evidence="1">
    <location>
        <begin position="786"/>
        <end position="861"/>
    </location>
</feature>
<dbReference type="RefSeq" id="XP_044307825.1">
    <property type="nucleotide sequence ID" value="XM_044451890.1"/>
</dbReference>
<evidence type="ECO:0000259" key="2">
    <source>
        <dbReference type="PROSITE" id="PS51505"/>
    </source>
</evidence>
<evidence type="ECO:0000313" key="3">
    <source>
        <dbReference type="Ensembl" id="ENSVKKP00000020368.1"/>
    </source>
</evidence>
<accession>A0A8D2Q563</accession>
<organism evidence="3 4">
    <name type="scientific">Varanus komodoensis</name>
    <name type="common">Komodo dragon</name>
    <dbReference type="NCBI Taxonomy" id="61221"/>
    <lineage>
        <taxon>Eukaryota</taxon>
        <taxon>Metazoa</taxon>
        <taxon>Chordata</taxon>
        <taxon>Craniata</taxon>
        <taxon>Vertebrata</taxon>
        <taxon>Euteleostomi</taxon>
        <taxon>Lepidosauria</taxon>
        <taxon>Squamata</taxon>
        <taxon>Bifurcata</taxon>
        <taxon>Unidentata</taxon>
        <taxon>Episquamata</taxon>
        <taxon>Toxicofera</taxon>
        <taxon>Anguimorpha</taxon>
        <taxon>Paleoanguimorpha</taxon>
        <taxon>Varanoidea</taxon>
        <taxon>Varanidae</taxon>
        <taxon>Varanus</taxon>
    </lineage>
</organism>